<name>A0ABP1RI28_9HEXA</name>
<evidence type="ECO:0000313" key="3">
    <source>
        <dbReference type="EMBL" id="CAL8128671.1"/>
    </source>
</evidence>
<proteinExistence type="inferred from homology"/>
<dbReference type="PRINTS" id="PR00081">
    <property type="entry name" value="GDHRDH"/>
</dbReference>
<dbReference type="EMBL" id="CAXLJM020000075">
    <property type="protein sequence ID" value="CAL8128671.1"/>
    <property type="molecule type" value="Genomic_DNA"/>
</dbReference>
<evidence type="ECO:0000256" key="1">
    <source>
        <dbReference type="ARBA" id="ARBA00023002"/>
    </source>
</evidence>
<gene>
    <name evidence="3" type="ORF">ODALV1_LOCUS22443</name>
</gene>
<dbReference type="PANTHER" id="PTHR43157">
    <property type="entry name" value="PHOSPHATIDYLINOSITOL-GLYCAN BIOSYNTHESIS CLASS F PROTEIN-RELATED"/>
    <property type="match status" value="1"/>
</dbReference>
<dbReference type="PRINTS" id="PR00080">
    <property type="entry name" value="SDRFAMILY"/>
</dbReference>
<dbReference type="InterPro" id="IPR002347">
    <property type="entry name" value="SDR_fam"/>
</dbReference>
<keyword evidence="4" id="KW-1185">Reference proteome</keyword>
<dbReference type="CDD" id="cd05327">
    <property type="entry name" value="retinol-DH_like_SDR_c_like"/>
    <property type="match status" value="1"/>
</dbReference>
<reference evidence="3 4" key="1">
    <citation type="submission" date="2024-08" db="EMBL/GenBank/DDBJ databases">
        <authorList>
            <person name="Cucini C."/>
            <person name="Frati F."/>
        </authorList>
    </citation>
    <scope>NUCLEOTIDE SEQUENCE [LARGE SCALE GENOMIC DNA]</scope>
</reference>
<dbReference type="InterPro" id="IPR036291">
    <property type="entry name" value="NAD(P)-bd_dom_sf"/>
</dbReference>
<dbReference type="Proteomes" id="UP001642540">
    <property type="component" value="Unassembled WGS sequence"/>
</dbReference>
<keyword evidence="1" id="KW-0560">Oxidoreductase</keyword>
<sequence length="350" mass="39071">MMSAQSDSNTLRPPGAPLKRFLNFLWYGFLKASWVGLVSVIDEAIHKPQKFDYEALPKRTGQTVVLTGGNRGIGLDILRKLLQLNYHVILGVRSTQSCLQAIQTVRKSGITSGTTKCLTLDLKSLQSVQEFAQEVLTENDRIDMLINNAGILGVPYELTKDGFEVQFQVNYLSHFLLTQLLLPKMKETGATKESCCRIINVSSEAHYASGIGNFEDVVRPKVYTKFRAYGDSKVCQILFTKYLDAQLNSEKANVRVYAVHPGVIPTELYGSVKIFYGAMRAASRIYRSSDEGADVVMYAVLSPEIENKGGSYIHNSRITKSSALSENPSRQKSLWDLSQCLVEPIVQRNR</sequence>
<dbReference type="PANTHER" id="PTHR43157:SF31">
    <property type="entry name" value="PHOSPHATIDYLINOSITOL-GLYCAN BIOSYNTHESIS CLASS F PROTEIN"/>
    <property type="match status" value="1"/>
</dbReference>
<dbReference type="Gene3D" id="3.40.50.720">
    <property type="entry name" value="NAD(P)-binding Rossmann-like Domain"/>
    <property type="match status" value="1"/>
</dbReference>
<dbReference type="SUPFAM" id="SSF51735">
    <property type="entry name" value="NAD(P)-binding Rossmann-fold domains"/>
    <property type="match status" value="1"/>
</dbReference>
<comment type="caution">
    <text evidence="3">The sequence shown here is derived from an EMBL/GenBank/DDBJ whole genome shotgun (WGS) entry which is preliminary data.</text>
</comment>
<evidence type="ECO:0000313" key="4">
    <source>
        <dbReference type="Proteomes" id="UP001642540"/>
    </source>
</evidence>
<dbReference type="Pfam" id="PF00106">
    <property type="entry name" value="adh_short"/>
    <property type="match status" value="1"/>
</dbReference>
<comment type="similarity">
    <text evidence="2">Belongs to the short-chain dehydrogenases/reductases (SDR) family.</text>
</comment>
<organism evidence="3 4">
    <name type="scientific">Orchesella dallaii</name>
    <dbReference type="NCBI Taxonomy" id="48710"/>
    <lineage>
        <taxon>Eukaryota</taxon>
        <taxon>Metazoa</taxon>
        <taxon>Ecdysozoa</taxon>
        <taxon>Arthropoda</taxon>
        <taxon>Hexapoda</taxon>
        <taxon>Collembola</taxon>
        <taxon>Entomobryomorpha</taxon>
        <taxon>Entomobryoidea</taxon>
        <taxon>Orchesellidae</taxon>
        <taxon>Orchesellinae</taxon>
        <taxon>Orchesella</taxon>
    </lineage>
</organism>
<evidence type="ECO:0000256" key="2">
    <source>
        <dbReference type="RuleBase" id="RU000363"/>
    </source>
</evidence>
<protein>
    <submittedName>
        <fullName evidence="3">Uncharacterized protein</fullName>
    </submittedName>
</protein>
<accession>A0ABP1RI28</accession>